<protein>
    <submittedName>
        <fullName evidence="1">Uncharacterized protein</fullName>
    </submittedName>
</protein>
<organism evidence="1 2">
    <name type="scientific">Plutella xylostella</name>
    <name type="common">Diamondback moth</name>
    <name type="synonym">Plutella maculipennis</name>
    <dbReference type="NCBI Taxonomy" id="51655"/>
    <lineage>
        <taxon>Eukaryota</taxon>
        <taxon>Metazoa</taxon>
        <taxon>Ecdysozoa</taxon>
        <taxon>Arthropoda</taxon>
        <taxon>Hexapoda</taxon>
        <taxon>Insecta</taxon>
        <taxon>Pterygota</taxon>
        <taxon>Neoptera</taxon>
        <taxon>Endopterygota</taxon>
        <taxon>Lepidoptera</taxon>
        <taxon>Glossata</taxon>
        <taxon>Ditrysia</taxon>
        <taxon>Yponomeutoidea</taxon>
        <taxon>Plutellidae</taxon>
        <taxon>Plutella</taxon>
    </lineage>
</organism>
<accession>A0ABQ7QGF9</accession>
<sequence length="58" mass="6020">PATSPLHTGGNCRSGELLLAARVPAAAASEDPVPHQITCNQFRDLHACVGTPGLTSRR</sequence>
<dbReference type="EMBL" id="JAHIBW010000015">
    <property type="protein sequence ID" value="KAG7304269.1"/>
    <property type="molecule type" value="Genomic_DNA"/>
</dbReference>
<keyword evidence="2" id="KW-1185">Reference proteome</keyword>
<proteinExistence type="predicted"/>
<feature type="non-terminal residue" evidence="1">
    <location>
        <position position="1"/>
    </location>
</feature>
<evidence type="ECO:0000313" key="1">
    <source>
        <dbReference type="EMBL" id="KAG7304269.1"/>
    </source>
</evidence>
<dbReference type="Proteomes" id="UP000823941">
    <property type="component" value="Chromosome 15"/>
</dbReference>
<evidence type="ECO:0000313" key="2">
    <source>
        <dbReference type="Proteomes" id="UP000823941"/>
    </source>
</evidence>
<gene>
    <name evidence="1" type="ORF">JYU34_011211</name>
</gene>
<reference evidence="1 2" key="1">
    <citation type="submission" date="2021-06" db="EMBL/GenBank/DDBJ databases">
        <title>A haploid diamondback moth (Plutella xylostella L.) genome assembly resolves 31 chromosomes and identifies a diamide resistance mutation.</title>
        <authorList>
            <person name="Ward C.M."/>
            <person name="Perry K.D."/>
            <person name="Baker G."/>
            <person name="Powis K."/>
            <person name="Heckel D.G."/>
            <person name="Baxter S.W."/>
        </authorList>
    </citation>
    <scope>NUCLEOTIDE SEQUENCE [LARGE SCALE GENOMIC DNA]</scope>
    <source>
        <strain evidence="1 2">LV</strain>
        <tissue evidence="1">Single pupa</tissue>
    </source>
</reference>
<comment type="caution">
    <text evidence="1">The sequence shown here is derived from an EMBL/GenBank/DDBJ whole genome shotgun (WGS) entry which is preliminary data.</text>
</comment>
<name>A0ABQ7QGF9_PLUXY</name>